<feature type="domain" description="Zn(2)-C6 fungal-type" evidence="8">
    <location>
        <begin position="56"/>
        <end position="83"/>
    </location>
</feature>
<keyword evidence="3" id="KW-0805">Transcription regulation</keyword>
<evidence type="ECO:0000259" key="8">
    <source>
        <dbReference type="Pfam" id="PF00172"/>
    </source>
</evidence>
<feature type="compositionally biased region" description="Basic residues" evidence="7">
    <location>
        <begin position="36"/>
        <end position="45"/>
    </location>
</feature>
<accession>A0AAV9HDJ6</accession>
<evidence type="ECO:0000256" key="6">
    <source>
        <dbReference type="ARBA" id="ARBA00023242"/>
    </source>
</evidence>
<sequence length="605" mass="66906">MAEGSTRPTSSSQSSTNTSPSLSAASSSTSPTTLPPKKRTRASKPKVRTGCITWIRRVKCGEEKPACLRCTSTGRTCDGYDKRAIGRYSSPDPAQTAERAKVEFVKACQWSEALRSMRHIAADIDGTETEKRFFARFRTATVDGLAAQLCNFTAFWNRVAPSSSYQDDAVKHAVVALGAAYTLFQFPRQPVLDGYNREDLELFTVEQYNKSIEKLQRHVRSSSLESIRVTLVCCLAFISLETLRANHDMAVSHLINGLRILQSLPHSEFDSLADGSVFVWPPATDTLELRDVIQLFARLEVSACLFTSGIEPVISQRAYSSRFYDDGSSEVPFADVSHARRAMCSFQHDVMARTYEIAQYSNTGSADMFWADAAQQRQQSALASRSARLGMFVDDFFSASRFGMPVADKHELYCLYLDLLYFRCAQFQASQQSPLYPMRLESLLISYPPPPPSQPDALLLSTILSLSHFLSSSPIGQRLQSYTFPETVRSLVDTGLVGPLWLVATHTSDLTSMGIAIRLMAENVNPVLVDGNSGFLQEKRVMIERIAGVVDLERREGMGRWFDVPRALTGVGSLPRLMDALLAGSGQSQGMEMLMGADEESGGVW</sequence>
<dbReference type="PANTHER" id="PTHR36206:SF12">
    <property type="entry name" value="ASPERCRYPTIN BIOSYNTHESIS CLUSTER-SPECIFIC TRANSCRIPTION REGULATOR ATNN-RELATED"/>
    <property type="match status" value="1"/>
</dbReference>
<protein>
    <submittedName>
        <fullName evidence="9">Transcriptional regulatory protein moc3</fullName>
    </submittedName>
</protein>
<proteinExistence type="predicted"/>
<gene>
    <name evidence="9" type="ORF">QBC42DRAFT_185909</name>
</gene>
<dbReference type="Pfam" id="PF00172">
    <property type="entry name" value="Zn_clus"/>
    <property type="match status" value="1"/>
</dbReference>
<name>A0AAV9HDJ6_9PEZI</name>
<evidence type="ECO:0000256" key="7">
    <source>
        <dbReference type="SAM" id="MobiDB-lite"/>
    </source>
</evidence>
<dbReference type="GO" id="GO:0000981">
    <property type="term" value="F:DNA-binding transcription factor activity, RNA polymerase II-specific"/>
    <property type="evidence" value="ECO:0007669"/>
    <property type="project" value="InterPro"/>
</dbReference>
<comment type="caution">
    <text evidence="9">The sequence shown here is derived from an EMBL/GenBank/DDBJ whole genome shotgun (WGS) entry which is preliminary data.</text>
</comment>
<evidence type="ECO:0000256" key="3">
    <source>
        <dbReference type="ARBA" id="ARBA00023015"/>
    </source>
</evidence>
<keyword evidence="6" id="KW-0539">Nucleus</keyword>
<dbReference type="InterPro" id="IPR036864">
    <property type="entry name" value="Zn2-C6_fun-type_DNA-bd_sf"/>
</dbReference>
<dbReference type="GO" id="GO:0008270">
    <property type="term" value="F:zinc ion binding"/>
    <property type="evidence" value="ECO:0007669"/>
    <property type="project" value="InterPro"/>
</dbReference>
<dbReference type="InterPro" id="IPR052360">
    <property type="entry name" value="Transcr_Regulatory_Proteins"/>
</dbReference>
<dbReference type="CDD" id="cd00067">
    <property type="entry name" value="GAL4"/>
    <property type="match status" value="1"/>
</dbReference>
<evidence type="ECO:0000256" key="2">
    <source>
        <dbReference type="ARBA" id="ARBA00022833"/>
    </source>
</evidence>
<evidence type="ECO:0000256" key="1">
    <source>
        <dbReference type="ARBA" id="ARBA00022723"/>
    </source>
</evidence>
<reference evidence="9" key="2">
    <citation type="submission" date="2023-06" db="EMBL/GenBank/DDBJ databases">
        <authorList>
            <consortium name="Lawrence Berkeley National Laboratory"/>
            <person name="Mondo S.J."/>
            <person name="Hensen N."/>
            <person name="Bonometti L."/>
            <person name="Westerberg I."/>
            <person name="Brannstrom I.O."/>
            <person name="Guillou S."/>
            <person name="Cros-Aarteil S."/>
            <person name="Calhoun S."/>
            <person name="Haridas S."/>
            <person name="Kuo A."/>
            <person name="Pangilinan J."/>
            <person name="Riley R."/>
            <person name="Labutti K."/>
            <person name="Andreopoulos B."/>
            <person name="Lipzen A."/>
            <person name="Chen C."/>
            <person name="Yanf M."/>
            <person name="Daum C."/>
            <person name="Ng V."/>
            <person name="Clum A."/>
            <person name="Steindorff A."/>
            <person name="Ohm R."/>
            <person name="Martin F."/>
            <person name="Silar P."/>
            <person name="Natvig D."/>
            <person name="Lalanne C."/>
            <person name="Gautier V."/>
            <person name="Ament-Velasquez S.L."/>
            <person name="Kruys A."/>
            <person name="Hutchinson M.I."/>
            <person name="Powell A.J."/>
            <person name="Barry K."/>
            <person name="Miller A.N."/>
            <person name="Grigoriev I.V."/>
            <person name="Debuchy R."/>
            <person name="Gladieux P."/>
            <person name="Thoren M.H."/>
            <person name="Johannesson H."/>
        </authorList>
    </citation>
    <scope>NUCLEOTIDE SEQUENCE</scope>
    <source>
        <strain evidence="9">PSN324</strain>
    </source>
</reference>
<dbReference type="SUPFAM" id="SSF57701">
    <property type="entry name" value="Zn2/Cys6 DNA-binding domain"/>
    <property type="match status" value="1"/>
</dbReference>
<evidence type="ECO:0000256" key="4">
    <source>
        <dbReference type="ARBA" id="ARBA00023125"/>
    </source>
</evidence>
<dbReference type="InterPro" id="IPR001138">
    <property type="entry name" value="Zn2Cys6_DnaBD"/>
</dbReference>
<dbReference type="AlphaFoldDB" id="A0AAV9HDJ6"/>
<evidence type="ECO:0000313" key="9">
    <source>
        <dbReference type="EMBL" id="KAK4458498.1"/>
    </source>
</evidence>
<dbReference type="Proteomes" id="UP001321749">
    <property type="component" value="Unassembled WGS sequence"/>
</dbReference>
<feature type="region of interest" description="Disordered" evidence="7">
    <location>
        <begin position="1"/>
        <end position="45"/>
    </location>
</feature>
<evidence type="ECO:0000313" key="10">
    <source>
        <dbReference type="Proteomes" id="UP001321749"/>
    </source>
</evidence>
<feature type="compositionally biased region" description="Low complexity" evidence="7">
    <location>
        <begin position="1"/>
        <end position="32"/>
    </location>
</feature>
<dbReference type="PANTHER" id="PTHR36206">
    <property type="entry name" value="ASPERCRYPTIN BIOSYNTHESIS CLUSTER-SPECIFIC TRANSCRIPTION REGULATOR ATNN-RELATED"/>
    <property type="match status" value="1"/>
</dbReference>
<keyword evidence="1" id="KW-0479">Metal-binding</keyword>
<dbReference type="EMBL" id="MU865067">
    <property type="protein sequence ID" value="KAK4458498.1"/>
    <property type="molecule type" value="Genomic_DNA"/>
</dbReference>
<keyword evidence="2" id="KW-0862">Zinc</keyword>
<reference evidence="9" key="1">
    <citation type="journal article" date="2023" name="Mol. Phylogenet. Evol.">
        <title>Genome-scale phylogeny and comparative genomics of the fungal order Sordariales.</title>
        <authorList>
            <person name="Hensen N."/>
            <person name="Bonometti L."/>
            <person name="Westerberg I."/>
            <person name="Brannstrom I.O."/>
            <person name="Guillou S."/>
            <person name="Cros-Aarteil S."/>
            <person name="Calhoun S."/>
            <person name="Haridas S."/>
            <person name="Kuo A."/>
            <person name="Mondo S."/>
            <person name="Pangilinan J."/>
            <person name="Riley R."/>
            <person name="LaButti K."/>
            <person name="Andreopoulos B."/>
            <person name="Lipzen A."/>
            <person name="Chen C."/>
            <person name="Yan M."/>
            <person name="Daum C."/>
            <person name="Ng V."/>
            <person name="Clum A."/>
            <person name="Steindorff A."/>
            <person name="Ohm R.A."/>
            <person name="Martin F."/>
            <person name="Silar P."/>
            <person name="Natvig D.O."/>
            <person name="Lalanne C."/>
            <person name="Gautier V."/>
            <person name="Ament-Velasquez S.L."/>
            <person name="Kruys A."/>
            <person name="Hutchinson M.I."/>
            <person name="Powell A.J."/>
            <person name="Barry K."/>
            <person name="Miller A.N."/>
            <person name="Grigoriev I.V."/>
            <person name="Debuchy R."/>
            <person name="Gladieux P."/>
            <person name="Hiltunen Thoren M."/>
            <person name="Johannesson H."/>
        </authorList>
    </citation>
    <scope>NUCLEOTIDE SEQUENCE</scope>
    <source>
        <strain evidence="9">PSN324</strain>
    </source>
</reference>
<keyword evidence="4" id="KW-0238">DNA-binding</keyword>
<keyword evidence="5" id="KW-0804">Transcription</keyword>
<dbReference type="GO" id="GO:0003677">
    <property type="term" value="F:DNA binding"/>
    <property type="evidence" value="ECO:0007669"/>
    <property type="project" value="UniProtKB-KW"/>
</dbReference>
<evidence type="ECO:0000256" key="5">
    <source>
        <dbReference type="ARBA" id="ARBA00023163"/>
    </source>
</evidence>
<organism evidence="9 10">
    <name type="scientific">Cladorrhinum samala</name>
    <dbReference type="NCBI Taxonomy" id="585594"/>
    <lineage>
        <taxon>Eukaryota</taxon>
        <taxon>Fungi</taxon>
        <taxon>Dikarya</taxon>
        <taxon>Ascomycota</taxon>
        <taxon>Pezizomycotina</taxon>
        <taxon>Sordariomycetes</taxon>
        <taxon>Sordariomycetidae</taxon>
        <taxon>Sordariales</taxon>
        <taxon>Podosporaceae</taxon>
        <taxon>Cladorrhinum</taxon>
    </lineage>
</organism>
<keyword evidence="10" id="KW-1185">Reference proteome</keyword>